<dbReference type="AlphaFoldDB" id="G8RMT8"/>
<dbReference type="NCBIfam" id="TIGR00380">
    <property type="entry name" value="cobal_cbiB"/>
    <property type="match status" value="1"/>
</dbReference>
<comment type="pathway">
    <text evidence="2 9">Cofactor biosynthesis; adenosylcobalamin biosynthesis.</text>
</comment>
<evidence type="ECO:0000313" key="10">
    <source>
        <dbReference type="EMBL" id="AEV74942.1"/>
    </source>
</evidence>
<evidence type="ECO:0000256" key="5">
    <source>
        <dbReference type="ARBA" id="ARBA00022573"/>
    </source>
</evidence>
<evidence type="ECO:0000256" key="3">
    <source>
        <dbReference type="ARBA" id="ARBA00006263"/>
    </source>
</evidence>
<keyword evidence="11" id="KW-1185">Reference proteome</keyword>
<evidence type="ECO:0000256" key="4">
    <source>
        <dbReference type="ARBA" id="ARBA00022475"/>
    </source>
</evidence>
<dbReference type="PANTHER" id="PTHR34308:SF1">
    <property type="entry name" value="COBALAMIN BIOSYNTHESIS PROTEIN CBIB"/>
    <property type="match status" value="1"/>
</dbReference>
<feature type="transmembrane region" description="Helical" evidence="9">
    <location>
        <begin position="295"/>
        <end position="314"/>
    </location>
</feature>
<name>G8RMT8_MYCRN</name>
<dbReference type="KEGG" id="mrh:MycrhN_4449"/>
<evidence type="ECO:0000256" key="2">
    <source>
        <dbReference type="ARBA" id="ARBA00004953"/>
    </source>
</evidence>
<dbReference type="InterPro" id="IPR004485">
    <property type="entry name" value="Cobalamin_biosynth_CobD/CbiB"/>
</dbReference>
<evidence type="ECO:0000256" key="8">
    <source>
        <dbReference type="ARBA" id="ARBA00023136"/>
    </source>
</evidence>
<dbReference type="GO" id="GO:0005886">
    <property type="term" value="C:plasma membrane"/>
    <property type="evidence" value="ECO:0007669"/>
    <property type="project" value="UniProtKB-SubCell"/>
</dbReference>
<evidence type="ECO:0000256" key="9">
    <source>
        <dbReference type="HAMAP-Rule" id="MF_00024"/>
    </source>
</evidence>
<dbReference type="OrthoDB" id="9811967at2"/>
<dbReference type="PANTHER" id="PTHR34308">
    <property type="entry name" value="COBALAMIN BIOSYNTHESIS PROTEIN CBIB"/>
    <property type="match status" value="1"/>
</dbReference>
<dbReference type="EMBL" id="CP003169">
    <property type="protein sequence ID" value="AEV74942.1"/>
    <property type="molecule type" value="Genomic_DNA"/>
</dbReference>
<gene>
    <name evidence="9" type="primary">cobD</name>
    <name evidence="10" type="ordered locus">MycrhN_4449</name>
</gene>
<comment type="similarity">
    <text evidence="3 9">Belongs to the CobD/CbiB family.</text>
</comment>
<comment type="function">
    <text evidence="9">Converts cobyric acid to cobinamide by the addition of aminopropanol on the F carboxylic group.</text>
</comment>
<dbReference type="GO" id="GO:0048472">
    <property type="term" value="F:threonine-phosphate decarboxylase activity"/>
    <property type="evidence" value="ECO:0007669"/>
    <property type="project" value="InterPro"/>
</dbReference>
<evidence type="ECO:0000256" key="7">
    <source>
        <dbReference type="ARBA" id="ARBA00022989"/>
    </source>
</evidence>
<sequence>MPAPRRTGRAAGIATGWLADLMFGDPSRGHPVAMFGRGAALFERLTYADTRRAGVVHTAALIGALGATGVLVERATGRAGQVGVAAVTAPATFVALGGTSLARTGDQMAAHLNAGDLDSARRLLPSLCGRDPSVLDAEGLTRAALESVAENTSDAHVAPALWGALGGVPAILVYRGANTLDAMIGHRSSRYTRFGWAAARLDDAANYLAARVTGALVVVCAPVVGGSPLGAWRAWRSDAARHPSPNAGVVEAAFAGALGVRLGGPTQYAHELEIRPTLGDGPAPKTSDLARAVRLSRAVQAAAAIVAVVLSVAVRTGRRASPPS</sequence>
<proteinExistence type="inferred from homology"/>
<dbReference type="HOGENOM" id="CLU_054212_1_2_11"/>
<dbReference type="eggNOG" id="COG1270">
    <property type="taxonomic scope" value="Bacteria"/>
</dbReference>
<dbReference type="Proteomes" id="UP000005442">
    <property type="component" value="Chromosome"/>
</dbReference>
<dbReference type="STRING" id="710685.MycrhN_4449"/>
<dbReference type="RefSeq" id="WP_014212690.1">
    <property type="nucleotide sequence ID" value="NC_016604.1"/>
</dbReference>
<dbReference type="HAMAP" id="MF_00024">
    <property type="entry name" value="CobD_CbiB"/>
    <property type="match status" value="1"/>
</dbReference>
<organism evidence="10 11">
    <name type="scientific">Mycolicibacterium rhodesiae (strain NBB3)</name>
    <name type="common">Mycobacterium rhodesiae</name>
    <dbReference type="NCBI Taxonomy" id="710685"/>
    <lineage>
        <taxon>Bacteria</taxon>
        <taxon>Bacillati</taxon>
        <taxon>Actinomycetota</taxon>
        <taxon>Actinomycetes</taxon>
        <taxon>Mycobacteriales</taxon>
        <taxon>Mycobacteriaceae</taxon>
        <taxon>Mycolicibacterium</taxon>
    </lineage>
</organism>
<evidence type="ECO:0000256" key="6">
    <source>
        <dbReference type="ARBA" id="ARBA00022692"/>
    </source>
</evidence>
<comment type="subcellular location">
    <subcellularLocation>
        <location evidence="1 9">Cell membrane</location>
        <topology evidence="1 9">Multi-pass membrane protein</topology>
    </subcellularLocation>
</comment>
<dbReference type="Pfam" id="PF03186">
    <property type="entry name" value="CobD_Cbib"/>
    <property type="match status" value="1"/>
</dbReference>
<keyword evidence="7 9" id="KW-1133">Transmembrane helix</keyword>
<protein>
    <recommendedName>
        <fullName evidence="9">Cobalamin biosynthesis protein CobD</fullName>
    </recommendedName>
</protein>
<dbReference type="UniPathway" id="UPA00148"/>
<dbReference type="GO" id="GO:0015420">
    <property type="term" value="F:ABC-type vitamin B12 transporter activity"/>
    <property type="evidence" value="ECO:0007669"/>
    <property type="project" value="UniProtKB-UniRule"/>
</dbReference>
<evidence type="ECO:0000313" key="11">
    <source>
        <dbReference type="Proteomes" id="UP000005442"/>
    </source>
</evidence>
<keyword evidence="4 9" id="KW-1003">Cell membrane</keyword>
<dbReference type="PATRIC" id="fig|710685.3.peg.4460"/>
<dbReference type="GO" id="GO:0009236">
    <property type="term" value="P:cobalamin biosynthetic process"/>
    <property type="evidence" value="ECO:0007669"/>
    <property type="project" value="UniProtKB-UniRule"/>
</dbReference>
<keyword evidence="6 9" id="KW-0812">Transmembrane</keyword>
<comment type="caution">
    <text evidence="9">Lacks conserved residue(s) required for the propagation of feature annotation.</text>
</comment>
<dbReference type="NCBIfam" id="NF002276">
    <property type="entry name" value="PRK01209.1-4"/>
    <property type="match status" value="1"/>
</dbReference>
<keyword evidence="8 9" id="KW-0472">Membrane</keyword>
<evidence type="ECO:0000256" key="1">
    <source>
        <dbReference type="ARBA" id="ARBA00004651"/>
    </source>
</evidence>
<keyword evidence="5 9" id="KW-0169">Cobalamin biosynthesis</keyword>
<reference evidence="10 11" key="1">
    <citation type="submission" date="2011-12" db="EMBL/GenBank/DDBJ databases">
        <title>Complete sequence of Mycobacterium rhodesiae NBB3.</title>
        <authorList>
            <consortium name="US DOE Joint Genome Institute"/>
            <person name="Lucas S."/>
            <person name="Han J."/>
            <person name="Lapidus A."/>
            <person name="Cheng J.-F."/>
            <person name="Goodwin L."/>
            <person name="Pitluck S."/>
            <person name="Peters L."/>
            <person name="Mikhailova N."/>
            <person name="Gu W."/>
            <person name="Detter J.C."/>
            <person name="Han C."/>
            <person name="Tapia R."/>
            <person name="Land M."/>
            <person name="Hauser L."/>
            <person name="Kyrpides N."/>
            <person name="Ivanova N."/>
            <person name="Pagani I."/>
            <person name="Mattes T."/>
            <person name="Holmes A."/>
            <person name="Rutledge P."/>
            <person name="Paulsen I."/>
            <person name="Coleman N."/>
            <person name="Woyke T."/>
        </authorList>
    </citation>
    <scope>NUCLEOTIDE SEQUENCE [LARGE SCALE GENOMIC DNA]</scope>
    <source>
        <strain evidence="10 11">NBB3</strain>
    </source>
</reference>
<accession>G8RMT8</accession>